<dbReference type="EMBL" id="AWFG01000063">
    <property type="protein sequence ID" value="KCZ55118.1"/>
    <property type="molecule type" value="Genomic_DNA"/>
</dbReference>
<gene>
    <name evidence="1" type="ORF">HY30_08120</name>
</gene>
<dbReference type="AlphaFoldDB" id="A0A062UBL7"/>
<sequence length="48" mass="5149">MNTQTDDHLDDDAFEPIELGSVSEETRGGFNQGAEFAVGPNSRLIPIG</sequence>
<keyword evidence="2" id="KW-1185">Reference proteome</keyword>
<dbReference type="Proteomes" id="UP000027190">
    <property type="component" value="Unassembled WGS sequence"/>
</dbReference>
<comment type="caution">
    <text evidence="1">The sequence shown here is derived from an EMBL/GenBank/DDBJ whole genome shotgun (WGS) entry which is preliminary data.</text>
</comment>
<reference evidence="1 2" key="1">
    <citation type="journal article" date="2014" name="Antonie Van Leeuwenhoek">
        <title>Hyphomonas beringensis sp. nov. and Hyphomonas chukchiensis sp. nov., isolated from surface seawater of the Bering Sea and Chukchi Sea.</title>
        <authorList>
            <person name="Li C."/>
            <person name="Lai Q."/>
            <person name="Li G."/>
            <person name="Dong C."/>
            <person name="Wang J."/>
            <person name="Liao Y."/>
            <person name="Shao Z."/>
        </authorList>
    </citation>
    <scope>NUCLEOTIDE SEQUENCE [LARGE SCALE GENOMIC DNA]</scope>
    <source>
        <strain evidence="1 2">BH-BN04-4</strain>
    </source>
</reference>
<evidence type="ECO:0000313" key="2">
    <source>
        <dbReference type="Proteomes" id="UP000027190"/>
    </source>
</evidence>
<evidence type="ECO:0008006" key="3">
    <source>
        <dbReference type="Google" id="ProtNLM"/>
    </source>
</evidence>
<organism evidence="1 2">
    <name type="scientific">Hyphomonas chukchiensis</name>
    <dbReference type="NCBI Taxonomy" id="1280947"/>
    <lineage>
        <taxon>Bacteria</taxon>
        <taxon>Pseudomonadati</taxon>
        <taxon>Pseudomonadota</taxon>
        <taxon>Alphaproteobacteria</taxon>
        <taxon>Hyphomonadales</taxon>
        <taxon>Hyphomonadaceae</taxon>
        <taxon>Hyphomonas</taxon>
    </lineage>
</organism>
<dbReference type="STRING" id="1280947.HY30_08120"/>
<dbReference type="PATRIC" id="fig|1280947.3.peg.3068"/>
<accession>A0A062UBL7</accession>
<protein>
    <recommendedName>
        <fullName evidence="3">Benenodin family lasso peptide</fullName>
    </recommendedName>
</protein>
<evidence type="ECO:0000313" key="1">
    <source>
        <dbReference type="EMBL" id="KCZ55118.1"/>
    </source>
</evidence>
<proteinExistence type="predicted"/>
<name>A0A062UBL7_9PROT</name>
<dbReference type="RefSeq" id="WP_162174905.1">
    <property type="nucleotide sequence ID" value="NZ_AWFG01000063.1"/>
</dbReference>
<dbReference type="OrthoDB" id="7620273at2"/>